<dbReference type="PANTHER" id="PTHR32347">
    <property type="entry name" value="EFFLUX SYSTEM COMPONENT YKNX-RELATED"/>
    <property type="match status" value="1"/>
</dbReference>
<dbReference type="InterPro" id="IPR058625">
    <property type="entry name" value="MdtA-like_BSH"/>
</dbReference>
<evidence type="ECO:0000313" key="8">
    <source>
        <dbReference type="Proteomes" id="UP000229176"/>
    </source>
</evidence>
<feature type="domain" description="Multidrug resistance protein MdtA-like barrel-sandwich hybrid" evidence="5">
    <location>
        <begin position="70"/>
        <end position="356"/>
    </location>
</feature>
<feature type="transmembrane region" description="Helical" evidence="4">
    <location>
        <begin position="12"/>
        <end position="34"/>
    </location>
</feature>
<dbReference type="Gene3D" id="2.40.420.20">
    <property type="match status" value="1"/>
</dbReference>
<name>A0A2H0CGD6_9BACT</name>
<evidence type="ECO:0000256" key="1">
    <source>
        <dbReference type="ARBA" id="ARBA00004196"/>
    </source>
</evidence>
<dbReference type="GO" id="GO:0030313">
    <property type="term" value="C:cell envelope"/>
    <property type="evidence" value="ECO:0007669"/>
    <property type="project" value="UniProtKB-SubCell"/>
</dbReference>
<dbReference type="PANTHER" id="PTHR32347:SF14">
    <property type="entry name" value="EFFLUX SYSTEM COMPONENT YKNX-RELATED"/>
    <property type="match status" value="1"/>
</dbReference>
<dbReference type="InterPro" id="IPR058636">
    <property type="entry name" value="Beta-barrel_YknX"/>
</dbReference>
<keyword evidence="4" id="KW-0472">Membrane</keyword>
<gene>
    <name evidence="7" type="ORF">COW91_02030</name>
</gene>
<dbReference type="Gene3D" id="1.10.287.470">
    <property type="entry name" value="Helix hairpin bin"/>
    <property type="match status" value="1"/>
</dbReference>
<accession>A0A2H0CGD6</accession>
<dbReference type="Pfam" id="PF25917">
    <property type="entry name" value="BSH_RND"/>
    <property type="match status" value="1"/>
</dbReference>
<evidence type="ECO:0000256" key="4">
    <source>
        <dbReference type="SAM" id="Phobius"/>
    </source>
</evidence>
<comment type="subcellular location">
    <subcellularLocation>
        <location evidence="1">Cell envelope</location>
    </subcellularLocation>
</comment>
<dbReference type="InterPro" id="IPR050465">
    <property type="entry name" value="UPF0194_transport"/>
</dbReference>
<evidence type="ECO:0008006" key="9">
    <source>
        <dbReference type="Google" id="ProtNLM"/>
    </source>
</evidence>
<reference evidence="7 8" key="1">
    <citation type="submission" date="2017-09" db="EMBL/GenBank/DDBJ databases">
        <title>Depth-based differentiation of microbial function through sediment-hosted aquifers and enrichment of novel symbionts in the deep terrestrial subsurface.</title>
        <authorList>
            <person name="Probst A.J."/>
            <person name="Ladd B."/>
            <person name="Jarett J.K."/>
            <person name="Geller-Mcgrath D.E."/>
            <person name="Sieber C.M."/>
            <person name="Emerson J.B."/>
            <person name="Anantharaman K."/>
            <person name="Thomas B.C."/>
            <person name="Malmstrom R."/>
            <person name="Stieglmeier M."/>
            <person name="Klingl A."/>
            <person name="Woyke T."/>
            <person name="Ryan C.M."/>
            <person name="Banfield J.F."/>
        </authorList>
    </citation>
    <scope>NUCLEOTIDE SEQUENCE [LARGE SCALE GENOMIC DNA]</scope>
    <source>
        <strain evidence="7">CG22_combo_CG10-13_8_21_14_all_32_8</strain>
    </source>
</reference>
<evidence type="ECO:0000259" key="6">
    <source>
        <dbReference type="Pfam" id="PF25990"/>
    </source>
</evidence>
<keyword evidence="2 3" id="KW-0175">Coiled coil</keyword>
<evidence type="ECO:0000256" key="3">
    <source>
        <dbReference type="SAM" id="Coils"/>
    </source>
</evidence>
<evidence type="ECO:0000313" key="7">
    <source>
        <dbReference type="EMBL" id="PIP68953.1"/>
    </source>
</evidence>
<keyword evidence="4" id="KW-1133">Transmembrane helix</keyword>
<dbReference type="AlphaFoldDB" id="A0A2H0CGD6"/>
<dbReference type="Gene3D" id="2.40.30.170">
    <property type="match status" value="1"/>
</dbReference>
<keyword evidence="4" id="KW-0812">Transmembrane</keyword>
<feature type="coiled-coil region" evidence="3">
    <location>
        <begin position="304"/>
        <end position="331"/>
    </location>
</feature>
<sequence length="546" mass="59663">MKNYFQKIKLYISSHKVISIVVLIIILALGYWGYKKFTNTTGDIRYITAKVEKGTIIASVSGSGQVSALNQIDVKSKASGDVIYLSKKNGDAVSQGTLIAQLDTKDIQKSIRDAELNLESAKISLEKLKIEKSNENISADLVKAYDDGFNTVSDTFLDLPTIVTGLEDLLGENIFSDNAARISGKTAQSYRELAETTYYNAKKAFETNRKFYRTLNQDSVKEDIEKVIKQTYETTKIFSDAIKNMINFVDYLSEDSGNSSPFTSFQTTLSTYTNTINTHLTNLLTAETNINDNKDSSLNADLDIQSSELTVKQKENALQDAKDNLSDYFIRAPFGGVISTIDIKKGDTISTSTIVATLITNQQIAEISLNEVDVAKIKIGQKANLTFDAIPDLSISGIVAEIDSVGTVSQGVVTYIVKISFDTQDERIKPAMSVSSAIITDMKQNVLIIPNSAIKSMPARQAEQSKINYVENFNTPLLPSTNGLIGFISKVAPKKIPVEVGISNDLQSEIISGIKEGDEIVTRTILPTTMTTTAPSIFGGTGNKGR</sequence>
<dbReference type="EMBL" id="PCTI01000032">
    <property type="protein sequence ID" value="PIP68953.1"/>
    <property type="molecule type" value="Genomic_DNA"/>
</dbReference>
<dbReference type="SUPFAM" id="SSF111369">
    <property type="entry name" value="HlyD-like secretion proteins"/>
    <property type="match status" value="2"/>
</dbReference>
<evidence type="ECO:0000256" key="2">
    <source>
        <dbReference type="ARBA" id="ARBA00023054"/>
    </source>
</evidence>
<protein>
    <recommendedName>
        <fullName evidence="9">Membrane fusion protein biotin-lipoyl like domain-containing protein</fullName>
    </recommendedName>
</protein>
<dbReference type="Pfam" id="PF25990">
    <property type="entry name" value="Beta-barrel_YknX"/>
    <property type="match status" value="1"/>
</dbReference>
<dbReference type="Gene3D" id="2.40.50.100">
    <property type="match status" value="1"/>
</dbReference>
<comment type="caution">
    <text evidence="7">The sequence shown here is derived from an EMBL/GenBank/DDBJ whole genome shotgun (WGS) entry which is preliminary data.</text>
</comment>
<organism evidence="7 8">
    <name type="scientific">Candidatus Nomurabacteria bacterium CG22_combo_CG10-13_8_21_14_all_32_8</name>
    <dbReference type="NCBI Taxonomy" id="1974732"/>
    <lineage>
        <taxon>Bacteria</taxon>
        <taxon>Candidatus Nomuraibacteriota</taxon>
    </lineage>
</organism>
<proteinExistence type="predicted"/>
<dbReference type="Proteomes" id="UP000229176">
    <property type="component" value="Unassembled WGS sequence"/>
</dbReference>
<feature type="domain" description="YknX-like beta-barrel" evidence="6">
    <location>
        <begin position="366"/>
        <end position="436"/>
    </location>
</feature>
<evidence type="ECO:0000259" key="5">
    <source>
        <dbReference type="Pfam" id="PF25917"/>
    </source>
</evidence>